<dbReference type="AlphaFoldDB" id="A0A7X5TVD9"/>
<accession>A0A7X5TVD9</accession>
<dbReference type="InterPro" id="IPR058595">
    <property type="entry name" value="Avidin-like"/>
</dbReference>
<dbReference type="Pfam" id="PF26421">
    <property type="entry name" value="Avidin_like"/>
    <property type="match status" value="1"/>
</dbReference>
<dbReference type="Proteomes" id="UP000541033">
    <property type="component" value="Unassembled WGS sequence"/>
</dbReference>
<comment type="caution">
    <text evidence="1">The sequence shown here is derived from an EMBL/GenBank/DDBJ whole genome shotgun (WGS) entry which is preliminary data.</text>
</comment>
<name>A0A7X5TVD9_9MICO</name>
<dbReference type="EMBL" id="JAAMOX010000002">
    <property type="protein sequence ID" value="NIH54847.1"/>
    <property type="molecule type" value="Genomic_DNA"/>
</dbReference>
<keyword evidence="2" id="KW-1185">Reference proteome</keyword>
<dbReference type="RefSeq" id="WP_208402679.1">
    <property type="nucleotide sequence ID" value="NZ_JAAMOX010000002.1"/>
</dbReference>
<proteinExistence type="predicted"/>
<evidence type="ECO:0000313" key="1">
    <source>
        <dbReference type="EMBL" id="NIH54847.1"/>
    </source>
</evidence>
<gene>
    <name evidence="1" type="ORF">FHX76_002743</name>
</gene>
<organism evidence="1 2">
    <name type="scientific">Lysinibacter cavernae</name>
    <dbReference type="NCBI Taxonomy" id="1640652"/>
    <lineage>
        <taxon>Bacteria</taxon>
        <taxon>Bacillati</taxon>
        <taxon>Actinomycetota</taxon>
        <taxon>Actinomycetes</taxon>
        <taxon>Micrococcales</taxon>
        <taxon>Microbacteriaceae</taxon>
        <taxon>Lysinibacter</taxon>
    </lineage>
</organism>
<protein>
    <submittedName>
        <fullName evidence="1">Uncharacterized protein</fullName>
    </submittedName>
</protein>
<reference evidence="1 2" key="1">
    <citation type="submission" date="2020-02" db="EMBL/GenBank/DDBJ databases">
        <title>Sequencing the genomes of 1000 actinobacteria strains.</title>
        <authorList>
            <person name="Klenk H.-P."/>
        </authorList>
    </citation>
    <scope>NUCLEOTIDE SEQUENCE [LARGE SCALE GENOMIC DNA]</scope>
    <source>
        <strain evidence="1 2">DSM 27960</strain>
    </source>
</reference>
<evidence type="ECO:0000313" key="2">
    <source>
        <dbReference type="Proteomes" id="UP000541033"/>
    </source>
</evidence>
<sequence length="131" mass="14146">MSNQQAAINDELIDGAREAASLNGLSFAMVSSTTSAVDPNAPTVFRYFEENGVLWGDYTGDTVLTGRFAGQRTGDTATIFFTHRSTDQSLRSGSATSVISRASDGALRLTEFYQFTPGKDEFSVCQEITQP</sequence>